<evidence type="ECO:0000313" key="2">
    <source>
        <dbReference type="EMBL" id="KAG9188170.1"/>
    </source>
</evidence>
<sequence length="113" mass="12592">MVTTRSSSLNLSQGGPRRSVPHNRVSKRARQIHDRRAQNSRLAEVLAPVQPFRLPVAARPIDLSQSAFVRSSLGQYIVAEALHGHPLPVYSSRQEGLDWDTSEGLWHAYQVAV</sequence>
<evidence type="ECO:0000313" key="3">
    <source>
        <dbReference type="Proteomes" id="UP001199106"/>
    </source>
</evidence>
<name>A0AAD4FDS5_9PLEO</name>
<protein>
    <submittedName>
        <fullName evidence="2">Uncharacterized protein</fullName>
    </submittedName>
</protein>
<feature type="compositionally biased region" description="Basic residues" evidence="1">
    <location>
        <begin position="19"/>
        <end position="30"/>
    </location>
</feature>
<dbReference type="Proteomes" id="UP001199106">
    <property type="component" value="Unassembled WGS sequence"/>
</dbReference>
<accession>A0AAD4FDS5</accession>
<gene>
    <name evidence="2" type="ORF">G6011_02093</name>
</gene>
<organism evidence="2 3">
    <name type="scientific">Alternaria panax</name>
    <dbReference type="NCBI Taxonomy" id="48097"/>
    <lineage>
        <taxon>Eukaryota</taxon>
        <taxon>Fungi</taxon>
        <taxon>Dikarya</taxon>
        <taxon>Ascomycota</taxon>
        <taxon>Pezizomycotina</taxon>
        <taxon>Dothideomycetes</taxon>
        <taxon>Pleosporomycetidae</taxon>
        <taxon>Pleosporales</taxon>
        <taxon>Pleosporineae</taxon>
        <taxon>Pleosporaceae</taxon>
        <taxon>Alternaria</taxon>
        <taxon>Alternaria sect. Panax</taxon>
    </lineage>
</organism>
<reference evidence="2" key="1">
    <citation type="submission" date="2021-07" db="EMBL/GenBank/DDBJ databases">
        <title>Genome Resource of American Ginseng Black Spot Pathogen Alternaria panax.</title>
        <authorList>
            <person name="Qiu C."/>
            <person name="Wang W."/>
            <person name="Liu Z."/>
        </authorList>
    </citation>
    <scope>NUCLEOTIDE SEQUENCE</scope>
    <source>
        <strain evidence="2">BNCC115425</strain>
    </source>
</reference>
<proteinExistence type="predicted"/>
<feature type="region of interest" description="Disordered" evidence="1">
    <location>
        <begin position="1"/>
        <end position="37"/>
    </location>
</feature>
<evidence type="ECO:0000256" key="1">
    <source>
        <dbReference type="SAM" id="MobiDB-lite"/>
    </source>
</evidence>
<keyword evidence="3" id="KW-1185">Reference proteome</keyword>
<dbReference type="AlphaFoldDB" id="A0AAD4FDS5"/>
<dbReference type="EMBL" id="JAANER010000006">
    <property type="protein sequence ID" value="KAG9188170.1"/>
    <property type="molecule type" value="Genomic_DNA"/>
</dbReference>
<feature type="compositionally biased region" description="Polar residues" evidence="1">
    <location>
        <begin position="1"/>
        <end position="13"/>
    </location>
</feature>
<comment type="caution">
    <text evidence="2">The sequence shown here is derived from an EMBL/GenBank/DDBJ whole genome shotgun (WGS) entry which is preliminary data.</text>
</comment>